<protein>
    <recommendedName>
        <fullName evidence="1">SnoaL-like domain-containing protein</fullName>
    </recommendedName>
</protein>
<comment type="caution">
    <text evidence="2">The sequence shown here is derived from an EMBL/GenBank/DDBJ whole genome shotgun (WGS) entry which is preliminary data.</text>
</comment>
<dbReference type="CDD" id="cd00531">
    <property type="entry name" value="NTF2_like"/>
    <property type="match status" value="1"/>
</dbReference>
<evidence type="ECO:0000313" key="3">
    <source>
        <dbReference type="Proteomes" id="UP001500908"/>
    </source>
</evidence>
<dbReference type="SUPFAM" id="SSF54427">
    <property type="entry name" value="NTF2-like"/>
    <property type="match status" value="1"/>
</dbReference>
<evidence type="ECO:0000259" key="1">
    <source>
        <dbReference type="Pfam" id="PF12680"/>
    </source>
</evidence>
<gene>
    <name evidence="2" type="ORF">GCM10022402_34910</name>
</gene>
<dbReference type="InterPro" id="IPR032710">
    <property type="entry name" value="NTF2-like_dom_sf"/>
</dbReference>
<dbReference type="RefSeq" id="WP_344973188.1">
    <property type="nucleotide sequence ID" value="NZ_BAABDD010000018.1"/>
</dbReference>
<feature type="domain" description="SnoaL-like" evidence="1">
    <location>
        <begin position="17"/>
        <end position="121"/>
    </location>
</feature>
<dbReference type="EMBL" id="BAABDD010000018">
    <property type="protein sequence ID" value="GAA3753151.1"/>
    <property type="molecule type" value="Genomic_DNA"/>
</dbReference>
<dbReference type="Gene3D" id="3.10.450.50">
    <property type="match status" value="1"/>
</dbReference>
<evidence type="ECO:0000313" key="2">
    <source>
        <dbReference type="EMBL" id="GAA3753151.1"/>
    </source>
</evidence>
<accession>A0ABP7G0J7</accession>
<name>A0ABP7G0J7_9ACTN</name>
<keyword evidence="3" id="KW-1185">Reference proteome</keyword>
<organism evidence="2 3">
    <name type="scientific">Salinactinospora qingdaonensis</name>
    <dbReference type="NCBI Taxonomy" id="702744"/>
    <lineage>
        <taxon>Bacteria</taxon>
        <taxon>Bacillati</taxon>
        <taxon>Actinomycetota</taxon>
        <taxon>Actinomycetes</taxon>
        <taxon>Streptosporangiales</taxon>
        <taxon>Nocardiopsidaceae</taxon>
        <taxon>Salinactinospora</taxon>
    </lineage>
</organism>
<dbReference type="InterPro" id="IPR037401">
    <property type="entry name" value="SnoaL-like"/>
</dbReference>
<proteinExistence type="predicted"/>
<reference evidence="3" key="1">
    <citation type="journal article" date="2019" name="Int. J. Syst. Evol. Microbiol.">
        <title>The Global Catalogue of Microorganisms (GCM) 10K type strain sequencing project: providing services to taxonomists for standard genome sequencing and annotation.</title>
        <authorList>
            <consortium name="The Broad Institute Genomics Platform"/>
            <consortium name="The Broad Institute Genome Sequencing Center for Infectious Disease"/>
            <person name="Wu L."/>
            <person name="Ma J."/>
        </authorList>
    </citation>
    <scope>NUCLEOTIDE SEQUENCE [LARGE SCALE GENOMIC DNA]</scope>
    <source>
        <strain evidence="3">JCM 17137</strain>
    </source>
</reference>
<dbReference type="Proteomes" id="UP001500908">
    <property type="component" value="Unassembled WGS sequence"/>
</dbReference>
<sequence>MTMTEASLDEQSVRLLVKEWYEALDRHDPEEKLISFLASDGLVMNFPEGTLRGIDGFRSWYQAVTNKFFDEIHEITSVDVRMLSPVHAEVRVVVNWQTKVWNAPAPNSEWLGFDATQTWSVVLQDGTPRIRTYTVDDLTPMPGSAELDA</sequence>
<dbReference type="Pfam" id="PF12680">
    <property type="entry name" value="SnoaL_2"/>
    <property type="match status" value="1"/>
</dbReference>